<dbReference type="InterPro" id="IPR002182">
    <property type="entry name" value="NB-ARC"/>
</dbReference>
<evidence type="ECO:0000256" key="3">
    <source>
        <dbReference type="ARBA" id="ARBA00022821"/>
    </source>
</evidence>
<keyword evidence="1" id="KW-0677">Repeat</keyword>
<evidence type="ECO:0000313" key="9">
    <source>
        <dbReference type="Proteomes" id="UP001153076"/>
    </source>
</evidence>
<dbReference type="PRINTS" id="PR00364">
    <property type="entry name" value="DISEASERSIST"/>
</dbReference>
<evidence type="ECO:0000259" key="6">
    <source>
        <dbReference type="Pfam" id="PF23559"/>
    </source>
</evidence>
<dbReference type="Pfam" id="PF14299">
    <property type="entry name" value="PP2"/>
    <property type="match status" value="1"/>
</dbReference>
<dbReference type="AlphaFoldDB" id="A0A9Q1KP57"/>
<protein>
    <submittedName>
        <fullName evidence="8">Uncharacterized protein</fullName>
    </submittedName>
</protein>
<feature type="domain" description="Disease resistance protein winged helix" evidence="6">
    <location>
        <begin position="441"/>
        <end position="511"/>
    </location>
</feature>
<dbReference type="InterPro" id="IPR044974">
    <property type="entry name" value="Disease_R_plants"/>
</dbReference>
<dbReference type="FunFam" id="1.10.8.430:FF:000003">
    <property type="entry name" value="Probable disease resistance protein At5g66910"/>
    <property type="match status" value="1"/>
</dbReference>
<dbReference type="Pfam" id="PF23598">
    <property type="entry name" value="LRR_14"/>
    <property type="match status" value="1"/>
</dbReference>
<dbReference type="GO" id="GO:0043531">
    <property type="term" value="F:ADP binding"/>
    <property type="evidence" value="ECO:0007669"/>
    <property type="project" value="InterPro"/>
</dbReference>
<evidence type="ECO:0000259" key="4">
    <source>
        <dbReference type="Pfam" id="PF00931"/>
    </source>
</evidence>
<dbReference type="Gene3D" id="3.40.50.300">
    <property type="entry name" value="P-loop containing nucleotide triphosphate hydrolases"/>
    <property type="match status" value="1"/>
</dbReference>
<dbReference type="Pfam" id="PF23559">
    <property type="entry name" value="WHD_DRP"/>
    <property type="match status" value="1"/>
</dbReference>
<dbReference type="Gene3D" id="1.20.5.4130">
    <property type="match status" value="1"/>
</dbReference>
<keyword evidence="9" id="KW-1185">Reference proteome</keyword>
<dbReference type="InterPro" id="IPR032675">
    <property type="entry name" value="LRR_dom_sf"/>
</dbReference>
<dbReference type="Pfam" id="PF00931">
    <property type="entry name" value="NB-ARC"/>
    <property type="match status" value="1"/>
</dbReference>
<evidence type="ECO:0000256" key="1">
    <source>
        <dbReference type="ARBA" id="ARBA00022737"/>
    </source>
</evidence>
<dbReference type="InterPro" id="IPR041118">
    <property type="entry name" value="Rx_N"/>
</dbReference>
<comment type="caution">
    <text evidence="8">The sequence shown here is derived from an EMBL/GenBank/DDBJ whole genome shotgun (WGS) entry which is preliminary data.</text>
</comment>
<dbReference type="Proteomes" id="UP001153076">
    <property type="component" value="Unassembled WGS sequence"/>
</dbReference>
<evidence type="ECO:0000313" key="8">
    <source>
        <dbReference type="EMBL" id="KAJ8446358.1"/>
    </source>
</evidence>
<feature type="domain" description="NB-ARC" evidence="4">
    <location>
        <begin position="174"/>
        <end position="352"/>
    </location>
</feature>
<dbReference type="InterPro" id="IPR058922">
    <property type="entry name" value="WHD_DRP"/>
</dbReference>
<proteinExistence type="predicted"/>
<organism evidence="8 9">
    <name type="scientific">Carnegiea gigantea</name>
    <dbReference type="NCBI Taxonomy" id="171969"/>
    <lineage>
        <taxon>Eukaryota</taxon>
        <taxon>Viridiplantae</taxon>
        <taxon>Streptophyta</taxon>
        <taxon>Embryophyta</taxon>
        <taxon>Tracheophyta</taxon>
        <taxon>Spermatophyta</taxon>
        <taxon>Magnoliopsida</taxon>
        <taxon>eudicotyledons</taxon>
        <taxon>Gunneridae</taxon>
        <taxon>Pentapetalae</taxon>
        <taxon>Caryophyllales</taxon>
        <taxon>Cactineae</taxon>
        <taxon>Cactaceae</taxon>
        <taxon>Cactoideae</taxon>
        <taxon>Echinocereeae</taxon>
        <taxon>Carnegiea</taxon>
    </lineage>
</organism>
<evidence type="ECO:0000259" key="7">
    <source>
        <dbReference type="Pfam" id="PF23598"/>
    </source>
</evidence>
<dbReference type="FunFam" id="3.40.50.300:FF:001091">
    <property type="entry name" value="Probable disease resistance protein At1g61300"/>
    <property type="match status" value="1"/>
</dbReference>
<feature type="domain" description="Disease resistance N-terminal" evidence="5">
    <location>
        <begin position="6"/>
        <end position="87"/>
    </location>
</feature>
<dbReference type="InterPro" id="IPR055414">
    <property type="entry name" value="LRR_R13L4/SHOC2-like"/>
</dbReference>
<dbReference type="Pfam" id="PF18052">
    <property type="entry name" value="Rx_N"/>
    <property type="match status" value="1"/>
</dbReference>
<dbReference type="InterPro" id="IPR025886">
    <property type="entry name" value="PP2-like"/>
</dbReference>
<gene>
    <name evidence="8" type="ORF">Cgig2_019251</name>
</gene>
<dbReference type="GO" id="GO:0098542">
    <property type="term" value="P:defense response to other organism"/>
    <property type="evidence" value="ECO:0007669"/>
    <property type="project" value="TreeGrafter"/>
</dbReference>
<name>A0A9Q1KP57_9CARY</name>
<evidence type="ECO:0000259" key="5">
    <source>
        <dbReference type="Pfam" id="PF18052"/>
    </source>
</evidence>
<accession>A0A9Q1KP57</accession>
<dbReference type="InterPro" id="IPR027417">
    <property type="entry name" value="P-loop_NTPase"/>
</dbReference>
<dbReference type="InterPro" id="IPR038005">
    <property type="entry name" value="RX-like_CC"/>
</dbReference>
<dbReference type="InterPro" id="IPR042197">
    <property type="entry name" value="Apaf_helical"/>
</dbReference>
<dbReference type="OrthoDB" id="646178at2759"/>
<dbReference type="SUPFAM" id="SSF52058">
    <property type="entry name" value="L domain-like"/>
    <property type="match status" value="1"/>
</dbReference>
<dbReference type="Gene3D" id="1.10.10.10">
    <property type="entry name" value="Winged helix-like DNA-binding domain superfamily/Winged helix DNA-binding domain"/>
    <property type="match status" value="1"/>
</dbReference>
<dbReference type="PANTHER" id="PTHR23155:SF1185">
    <property type="entry name" value="DISEASE RESISTANCE RPP8-LIKE PROTEIN 3-RELATED"/>
    <property type="match status" value="1"/>
</dbReference>
<dbReference type="InterPro" id="IPR036388">
    <property type="entry name" value="WH-like_DNA-bd_sf"/>
</dbReference>
<dbReference type="CDD" id="cd14798">
    <property type="entry name" value="RX-CC_like"/>
    <property type="match status" value="1"/>
</dbReference>
<feature type="domain" description="Disease resistance R13L4/SHOC-2-like LRR" evidence="7">
    <location>
        <begin position="589"/>
        <end position="872"/>
    </location>
</feature>
<dbReference type="SUPFAM" id="SSF52540">
    <property type="entry name" value="P-loop containing nucleoside triphosphate hydrolases"/>
    <property type="match status" value="1"/>
</dbReference>
<sequence>MAGAIVASAAQWVGSLLIQETNVLLEVADQVEILKEDLEVMQDYLRDADAKQHVREVCTLTGQMRKLAYDIEDVVDTYILKVETKNKGQGYRNWFVKFAFSICSAPHIYRVGKQIEGIQKNMKRIREQLNSCGLRGAFESREGLRSLSYNERHSRKKPQSFPFDHYGEYIVGLDKDMSKLVEILMGEGNHQLNIVSIVGMGGSGKTTLARKLYNHPYSKECFDCCAWVFISEEWSTKHVLSEILRKVGGPNAMTELSAKPSKEELVDKLRDILVNKSYLVVLDDVWRKEALEDIFPALLRADNKRGSKIIITTRNREVFQFKNLQKHMYIHEAKPLSEEHAWKLFSKIAFDQCDCNVQSFENLGKEMLRKCDGLPLAIVALAGILSSKGSIKEWQQVRDVVRSRVMESTGSHTSGTVGVILALSYDDLPYDLKACFLYLGVFPEDSQIATGMLTRMWMAEGLVNGPQEMLEDIAMQNLEKLSHRFMIQVVRTNFKGEIKAIRLHDLLRDLCVKNAKEQGFLKIYASVSEQVISDVHASAIQPRRAALHSCITFPTQVSRLRSLVLLATSSFALSAPLSKDMLDLQTVNNYFKLLRLLSLWGIKTPNGTLPAQIGGLIHLRYLGIRMTNITKLPGSIGSLRNLLTLDYRNIEPDFNASIEIPDVLWKLVRLRHLFLPIECPWSVKNLNLGTLRDLQTLWGVKNGGEGCWLSGQFPKLSATLKKLMVVVSSEKELVDCFSSPSVMSDELHTFHCKLRNGLALQRVKPLSDQQHLHKLTLIGQLQMNLSLLVPANIIVLELKDSMLENEDPMIALGALAHLKLLRLSNSYVGTTFACKPGSFPQLEELYLHNFQNLKTWRIEKGAMLSLKRLEIVGYLSLATQVDIDGLPLWNAQMDHWKFSDIAERDGALIKVAKLSLPKIHVLGIRGRISIDDLSPNATYAIACIIRFDDNKVYVKSTLVLPSHIIQTDNVTLHDRPKNEWIRVPVGEFERRSNYEGVAEFSLHLQWESPSKVGFEIRGAIIEPKPLAADI</sequence>
<dbReference type="Gene3D" id="1.10.8.430">
    <property type="entry name" value="Helical domain of apoptotic protease-activating factors"/>
    <property type="match status" value="1"/>
</dbReference>
<dbReference type="FunFam" id="1.10.10.10:FF:000322">
    <property type="entry name" value="Probable disease resistance protein At1g63360"/>
    <property type="match status" value="1"/>
</dbReference>
<evidence type="ECO:0000256" key="2">
    <source>
        <dbReference type="ARBA" id="ARBA00022741"/>
    </source>
</evidence>
<dbReference type="PANTHER" id="PTHR23155">
    <property type="entry name" value="DISEASE RESISTANCE PROTEIN RP"/>
    <property type="match status" value="1"/>
</dbReference>
<keyword evidence="3" id="KW-0611">Plant defense</keyword>
<dbReference type="Gene3D" id="3.80.10.10">
    <property type="entry name" value="Ribonuclease Inhibitor"/>
    <property type="match status" value="1"/>
</dbReference>
<keyword evidence="2" id="KW-0547">Nucleotide-binding</keyword>
<dbReference type="EMBL" id="JAKOGI010000056">
    <property type="protein sequence ID" value="KAJ8446358.1"/>
    <property type="molecule type" value="Genomic_DNA"/>
</dbReference>
<reference evidence="8" key="1">
    <citation type="submission" date="2022-04" db="EMBL/GenBank/DDBJ databases">
        <title>Carnegiea gigantea Genome sequencing and assembly v2.</title>
        <authorList>
            <person name="Copetti D."/>
            <person name="Sanderson M.J."/>
            <person name="Burquez A."/>
            <person name="Wojciechowski M.F."/>
        </authorList>
    </citation>
    <scope>NUCLEOTIDE SEQUENCE</scope>
    <source>
        <strain evidence="8">SGP5-SGP5p</strain>
        <tissue evidence="8">Aerial part</tissue>
    </source>
</reference>